<dbReference type="GeneID" id="19184679"/>
<keyword evidence="3" id="KW-1185">Reference proteome</keyword>
<sequence length="108" mass="11776">MFSTTFSTASSPAPRIYATAEEAEAAAANERRQAPASRKKDDYETVQSRQRAEMILGQYDLLIKYAVENGVVSCPLSPGIRWIVVALRRASLVDTADEGLFSEGIVGH</sequence>
<feature type="region of interest" description="Disordered" evidence="1">
    <location>
        <begin position="22"/>
        <end position="45"/>
    </location>
</feature>
<dbReference type="VEuPathDB" id="FungiDB:A1O7_10120"/>
<reference evidence="2 3" key="1">
    <citation type="submission" date="2013-03" db="EMBL/GenBank/DDBJ databases">
        <title>The Genome Sequence of Cladophialophora yegresii CBS 114405.</title>
        <authorList>
            <consortium name="The Broad Institute Genomics Platform"/>
            <person name="Cuomo C."/>
            <person name="de Hoog S."/>
            <person name="Gorbushina A."/>
            <person name="Walker B."/>
            <person name="Young S.K."/>
            <person name="Zeng Q."/>
            <person name="Gargeya S."/>
            <person name="Fitzgerald M."/>
            <person name="Haas B."/>
            <person name="Abouelleil A."/>
            <person name="Allen A.W."/>
            <person name="Alvarado L."/>
            <person name="Arachchi H.M."/>
            <person name="Berlin A.M."/>
            <person name="Chapman S.B."/>
            <person name="Gainer-Dewar J."/>
            <person name="Goldberg J."/>
            <person name="Griggs A."/>
            <person name="Gujja S."/>
            <person name="Hansen M."/>
            <person name="Howarth C."/>
            <person name="Imamovic A."/>
            <person name="Ireland A."/>
            <person name="Larimer J."/>
            <person name="McCowan C."/>
            <person name="Murphy C."/>
            <person name="Pearson M."/>
            <person name="Poon T.W."/>
            <person name="Priest M."/>
            <person name="Roberts A."/>
            <person name="Saif S."/>
            <person name="Shea T."/>
            <person name="Sisk P."/>
            <person name="Sykes S."/>
            <person name="Wortman J."/>
            <person name="Nusbaum C."/>
            <person name="Birren B."/>
        </authorList>
    </citation>
    <scope>NUCLEOTIDE SEQUENCE [LARGE SCALE GENOMIC DNA]</scope>
    <source>
        <strain evidence="2 3">CBS 114405</strain>
    </source>
</reference>
<evidence type="ECO:0000313" key="3">
    <source>
        <dbReference type="Proteomes" id="UP000019473"/>
    </source>
</evidence>
<protein>
    <submittedName>
        <fullName evidence="2">Uncharacterized protein</fullName>
    </submittedName>
</protein>
<proteinExistence type="predicted"/>
<evidence type="ECO:0000313" key="2">
    <source>
        <dbReference type="EMBL" id="EXJ54779.1"/>
    </source>
</evidence>
<accession>W9W8A7</accession>
<feature type="compositionally biased region" description="Basic and acidic residues" evidence="1">
    <location>
        <begin position="29"/>
        <end position="43"/>
    </location>
</feature>
<dbReference type="HOGENOM" id="CLU_2196693_0_0_1"/>
<dbReference type="OrthoDB" id="5372011at2759"/>
<dbReference type="EMBL" id="AMGW01000007">
    <property type="protein sequence ID" value="EXJ54779.1"/>
    <property type="molecule type" value="Genomic_DNA"/>
</dbReference>
<dbReference type="RefSeq" id="XP_007762294.1">
    <property type="nucleotide sequence ID" value="XM_007764104.1"/>
</dbReference>
<dbReference type="AlphaFoldDB" id="W9W8A7"/>
<comment type="caution">
    <text evidence="2">The sequence shown here is derived from an EMBL/GenBank/DDBJ whole genome shotgun (WGS) entry which is preliminary data.</text>
</comment>
<organism evidence="2 3">
    <name type="scientific">Cladophialophora yegresii CBS 114405</name>
    <dbReference type="NCBI Taxonomy" id="1182544"/>
    <lineage>
        <taxon>Eukaryota</taxon>
        <taxon>Fungi</taxon>
        <taxon>Dikarya</taxon>
        <taxon>Ascomycota</taxon>
        <taxon>Pezizomycotina</taxon>
        <taxon>Eurotiomycetes</taxon>
        <taxon>Chaetothyriomycetidae</taxon>
        <taxon>Chaetothyriales</taxon>
        <taxon>Herpotrichiellaceae</taxon>
        <taxon>Cladophialophora</taxon>
    </lineage>
</organism>
<gene>
    <name evidence="2" type="ORF">A1O7_10120</name>
</gene>
<evidence type="ECO:0000256" key="1">
    <source>
        <dbReference type="SAM" id="MobiDB-lite"/>
    </source>
</evidence>
<name>W9W8A7_9EURO</name>
<dbReference type="Proteomes" id="UP000019473">
    <property type="component" value="Unassembled WGS sequence"/>
</dbReference>